<dbReference type="PANTHER" id="PTHR30518">
    <property type="entry name" value="ENDOLYTIC MUREIN TRANSGLYCOSYLASE"/>
    <property type="match status" value="1"/>
</dbReference>
<dbReference type="Proteomes" id="UP000679220">
    <property type="component" value="Unassembled WGS sequence"/>
</dbReference>
<dbReference type="RefSeq" id="WP_212189141.1">
    <property type="nucleotide sequence ID" value="NZ_JAGTAR010000008.1"/>
</dbReference>
<dbReference type="Gene3D" id="3.30.1490.480">
    <property type="entry name" value="Endolytic murein transglycosylase"/>
    <property type="match status" value="1"/>
</dbReference>
<gene>
    <name evidence="7 8" type="primary">mltG</name>
    <name evidence="8" type="ORF">KDU71_06660</name>
</gene>
<comment type="caution">
    <text evidence="8">The sequence shown here is derived from an EMBL/GenBank/DDBJ whole genome shotgun (WGS) entry which is preliminary data.</text>
</comment>
<reference evidence="8" key="2">
    <citation type="submission" date="2021-04" db="EMBL/GenBank/DDBJ databases">
        <authorList>
            <person name="Zhang T."/>
            <person name="Zhang Y."/>
            <person name="Lu D."/>
            <person name="Zuo D."/>
            <person name="Du Z."/>
        </authorList>
    </citation>
    <scope>NUCLEOTIDE SEQUENCE</scope>
    <source>
        <strain evidence="8">JR1</strain>
    </source>
</reference>
<dbReference type="Pfam" id="PF02618">
    <property type="entry name" value="YceG"/>
    <property type="match status" value="1"/>
</dbReference>
<evidence type="ECO:0000313" key="8">
    <source>
        <dbReference type="EMBL" id="MBR8535234.1"/>
    </source>
</evidence>
<keyword evidence="1 7" id="KW-1003">Cell membrane</keyword>
<dbReference type="HAMAP" id="MF_02065">
    <property type="entry name" value="MltG"/>
    <property type="match status" value="1"/>
</dbReference>
<evidence type="ECO:0000256" key="2">
    <source>
        <dbReference type="ARBA" id="ARBA00022692"/>
    </source>
</evidence>
<evidence type="ECO:0000256" key="4">
    <source>
        <dbReference type="ARBA" id="ARBA00023136"/>
    </source>
</evidence>
<protein>
    <recommendedName>
        <fullName evidence="7">Endolytic murein transglycosylase</fullName>
        <ecNumber evidence="7">4.2.2.29</ecNumber>
    </recommendedName>
    <alternativeName>
        <fullName evidence="7">Peptidoglycan lytic transglycosylase</fullName>
    </alternativeName>
    <alternativeName>
        <fullName evidence="7">Peptidoglycan polymerization terminase</fullName>
    </alternativeName>
</protein>
<dbReference type="GO" id="GO:0005886">
    <property type="term" value="C:plasma membrane"/>
    <property type="evidence" value="ECO:0007669"/>
    <property type="project" value="UniProtKB-SubCell"/>
</dbReference>
<dbReference type="PANTHER" id="PTHR30518:SF2">
    <property type="entry name" value="ENDOLYTIC MUREIN TRANSGLYCOSYLASE"/>
    <property type="match status" value="1"/>
</dbReference>
<keyword evidence="3 7" id="KW-1133">Transmembrane helix</keyword>
<dbReference type="InterPro" id="IPR003770">
    <property type="entry name" value="MLTG-like"/>
</dbReference>
<comment type="catalytic activity">
    <reaction evidence="7">
        <text>a peptidoglycan chain = a peptidoglycan chain with N-acetyl-1,6-anhydromuramyl-[peptide] at the reducing end + a peptidoglycan chain with N-acetylglucosamine at the non-reducing end.</text>
        <dbReference type="EC" id="4.2.2.29"/>
    </reaction>
</comment>
<dbReference type="AlphaFoldDB" id="A0A941F3G7"/>
<organism evidence="8 9">
    <name type="scientific">Carboxylicivirga sediminis</name>
    <dbReference type="NCBI Taxonomy" id="2006564"/>
    <lineage>
        <taxon>Bacteria</taxon>
        <taxon>Pseudomonadati</taxon>
        <taxon>Bacteroidota</taxon>
        <taxon>Bacteroidia</taxon>
        <taxon>Marinilabiliales</taxon>
        <taxon>Marinilabiliaceae</taxon>
        <taxon>Carboxylicivirga</taxon>
    </lineage>
</organism>
<keyword evidence="2 7" id="KW-0812">Transmembrane</keyword>
<dbReference type="GO" id="GO:0008932">
    <property type="term" value="F:lytic endotransglycosylase activity"/>
    <property type="evidence" value="ECO:0007669"/>
    <property type="project" value="UniProtKB-UniRule"/>
</dbReference>
<dbReference type="GO" id="GO:0071555">
    <property type="term" value="P:cell wall organization"/>
    <property type="evidence" value="ECO:0007669"/>
    <property type="project" value="UniProtKB-KW"/>
</dbReference>
<sequence length="355" mass="40662">MTIKQQSKKARPNKLLLRLFYMLLIVIIAAVFIGRSFYNKIFEPNVTIKGGHEFFYIPTGADFEDVTVALEDGGYLKDLDAFKWVAQKKNYTIIKPGRYKLVNNWSNNDLVNTLRSGNQSAVKVTFNNIRTMPELAGRISQYLEADSATFLQALTDEKVFNDLGFNKATSPALFIPNTYEFWWNTSPEKFIDRMHNEYNKFWTASRRSKAESAGLTPLEVSTLAAIVDEETIKQDEKPKVAGLYINRLKKNIRLQADPTIKYAIGDFTIQRVLTKDLKTDSPYNTYLYAGLPPGPIRIPSVSGIEAVLNYTQHQYLYMCAKEDFSGYHNFAKTLKQHNINAAKFQRALNAQRIYR</sequence>
<evidence type="ECO:0000256" key="6">
    <source>
        <dbReference type="ARBA" id="ARBA00023316"/>
    </source>
</evidence>
<feature type="site" description="Important for catalytic activity" evidence="7">
    <location>
        <position position="230"/>
    </location>
</feature>
<keyword evidence="5 7" id="KW-0456">Lyase</keyword>
<comment type="similarity">
    <text evidence="7">Belongs to the transglycosylase MltG family.</text>
</comment>
<evidence type="ECO:0000256" key="5">
    <source>
        <dbReference type="ARBA" id="ARBA00023239"/>
    </source>
</evidence>
<evidence type="ECO:0000256" key="3">
    <source>
        <dbReference type="ARBA" id="ARBA00022989"/>
    </source>
</evidence>
<keyword evidence="4 7" id="KW-0472">Membrane</keyword>
<dbReference type="EC" id="4.2.2.29" evidence="7"/>
<dbReference type="CDD" id="cd08010">
    <property type="entry name" value="MltG_like"/>
    <property type="match status" value="1"/>
</dbReference>
<dbReference type="Gene3D" id="3.30.160.60">
    <property type="entry name" value="Classic Zinc Finger"/>
    <property type="match status" value="1"/>
</dbReference>
<comment type="function">
    <text evidence="7">Functions as a peptidoglycan terminase that cleaves nascent peptidoglycan strands endolytically to terminate their elongation.</text>
</comment>
<reference evidence="8" key="1">
    <citation type="journal article" date="2018" name="Int. J. Syst. Evol. Microbiol.">
        <title>Carboxylicivirga sediminis sp. nov., isolated from coastal sediment.</title>
        <authorList>
            <person name="Wang F.Q."/>
            <person name="Ren L.H."/>
            <person name="Zou R.J."/>
            <person name="Sun Y.Z."/>
            <person name="Liu X.J."/>
            <person name="Jiang F."/>
            <person name="Liu L.J."/>
        </authorList>
    </citation>
    <scope>NUCLEOTIDE SEQUENCE</scope>
    <source>
        <strain evidence="8">JR1</strain>
    </source>
</reference>
<dbReference type="GO" id="GO:0009252">
    <property type="term" value="P:peptidoglycan biosynthetic process"/>
    <property type="evidence" value="ECO:0007669"/>
    <property type="project" value="UniProtKB-UniRule"/>
</dbReference>
<keyword evidence="9" id="KW-1185">Reference proteome</keyword>
<keyword evidence="6 7" id="KW-0961">Cell wall biogenesis/degradation</keyword>
<evidence type="ECO:0000256" key="7">
    <source>
        <dbReference type="HAMAP-Rule" id="MF_02065"/>
    </source>
</evidence>
<accession>A0A941F3G7</accession>
<evidence type="ECO:0000313" key="9">
    <source>
        <dbReference type="Proteomes" id="UP000679220"/>
    </source>
</evidence>
<proteinExistence type="inferred from homology"/>
<comment type="subcellular location">
    <subcellularLocation>
        <location evidence="7">Cell membrane</location>
        <topology evidence="7">Single-pass membrane protein</topology>
    </subcellularLocation>
</comment>
<evidence type="ECO:0000256" key="1">
    <source>
        <dbReference type="ARBA" id="ARBA00022475"/>
    </source>
</evidence>
<dbReference type="NCBIfam" id="TIGR00247">
    <property type="entry name" value="endolytic transglycosylase MltG"/>
    <property type="match status" value="1"/>
</dbReference>
<feature type="transmembrane region" description="Helical" evidence="7">
    <location>
        <begin position="20"/>
        <end position="38"/>
    </location>
</feature>
<dbReference type="EMBL" id="JAGTAR010000008">
    <property type="protein sequence ID" value="MBR8535234.1"/>
    <property type="molecule type" value="Genomic_DNA"/>
</dbReference>
<name>A0A941F3G7_9BACT</name>